<organism evidence="2 3">
    <name type="scientific">Thermus filiformis</name>
    <dbReference type="NCBI Taxonomy" id="276"/>
    <lineage>
        <taxon>Bacteria</taxon>
        <taxon>Thermotogati</taxon>
        <taxon>Deinococcota</taxon>
        <taxon>Deinococci</taxon>
        <taxon>Thermales</taxon>
        <taxon>Thermaceae</taxon>
        <taxon>Thermus</taxon>
    </lineage>
</organism>
<evidence type="ECO:0000313" key="2">
    <source>
        <dbReference type="EMBL" id="KIX84811.1"/>
    </source>
</evidence>
<feature type="compositionally biased region" description="Basic residues" evidence="1">
    <location>
        <begin position="1"/>
        <end position="11"/>
    </location>
</feature>
<comment type="caution">
    <text evidence="2">The sequence shown here is derived from an EMBL/GenBank/DDBJ whole genome shotgun (WGS) entry which is preliminary data.</text>
</comment>
<gene>
    <name evidence="2" type="ORF">THFILI_00545</name>
</gene>
<accession>A0A0D6XBV6</accession>
<dbReference type="Proteomes" id="UP000030364">
    <property type="component" value="Unassembled WGS sequence"/>
</dbReference>
<evidence type="ECO:0000313" key="3">
    <source>
        <dbReference type="Proteomes" id="UP000030364"/>
    </source>
</evidence>
<keyword evidence="3" id="KW-1185">Reference proteome</keyword>
<protein>
    <submittedName>
        <fullName evidence="2">Uncharacterized protein</fullName>
    </submittedName>
</protein>
<feature type="region of interest" description="Disordered" evidence="1">
    <location>
        <begin position="1"/>
        <end position="26"/>
    </location>
</feature>
<proteinExistence type="predicted"/>
<feature type="compositionally biased region" description="Basic and acidic residues" evidence="1">
    <location>
        <begin position="12"/>
        <end position="23"/>
    </location>
</feature>
<sequence>MLEKRKPRKRKRPEERAPEESPRCPHCLRPLPEEEAPYALAPERVYCPTCGWEQEERGAA</sequence>
<dbReference type="RefSeq" id="WP_038063144.1">
    <property type="nucleotide sequence ID" value="NZ_JPSL02000032.1"/>
</dbReference>
<dbReference type="EMBL" id="JPSL02000032">
    <property type="protein sequence ID" value="KIX84811.1"/>
    <property type="molecule type" value="Genomic_DNA"/>
</dbReference>
<dbReference type="STRING" id="276.THFILI_00545"/>
<evidence type="ECO:0000256" key="1">
    <source>
        <dbReference type="SAM" id="MobiDB-lite"/>
    </source>
</evidence>
<name>A0A0D6XBV6_THEFI</name>
<reference evidence="2 3" key="1">
    <citation type="journal article" date="2015" name="Genome Announc.">
        <title>Draft Genome Sequence of the Thermophile Thermus filiformis ATCC 43280, Producer of Carotenoid-(Di)glucoside-Branched Fatty Acid (Di)esters and Source of Hyperthermostable Enzymes of Biotechnological Interest.</title>
        <authorList>
            <person name="Mandelli F."/>
            <person name="Oliveira Ramires B."/>
            <person name="Couger M.B."/>
            <person name="Paixao D.A."/>
            <person name="Camilo C.M."/>
            <person name="Polikarpov I."/>
            <person name="Prade R."/>
            <person name="Riano-Pachon D.M."/>
            <person name="Squina F.M."/>
        </authorList>
    </citation>
    <scope>NUCLEOTIDE SEQUENCE [LARGE SCALE GENOMIC DNA]</scope>
    <source>
        <strain evidence="2 3">ATCC 43280</strain>
    </source>
</reference>
<dbReference type="AlphaFoldDB" id="A0A0D6XBV6"/>